<sequence length="298" mass="32058">MSPKVAIAGATGNLGPPVLNALLSAGFEVTVLTRAESDRSNNNFGQARVVPVDYTSLDSLTAALKGQDVVVNTLGAIPRDIHLRLIDAAITAQVQRFIPSEFGSDTTNAAAAKLPVYQDKVAIQKYLQEKAAESAGSFSYTLLINGPFLDWGLAVEFLLNWRGPEVELYDGGERKFSATTLAGVANGIVGIINNLEATRNRTVYIREIDVSQSELLKLTGKQLPTKSISTAELEKEGYAELSKPNPNPGVFVFNFLRRAIFGEGCGSLFPAERLSNDLLGVKTLSKEALQEIVSRSAK</sequence>
<accession>A0A2I1C924</accession>
<keyword evidence="2" id="KW-0560">Oxidoreductase</keyword>
<dbReference type="InterPro" id="IPR045312">
    <property type="entry name" value="PCBER-like"/>
</dbReference>
<keyword evidence="5" id="KW-1185">Reference proteome</keyword>
<dbReference type="InterPro" id="IPR051609">
    <property type="entry name" value="NmrA/Isoflavone_reductase-like"/>
</dbReference>
<dbReference type="RefSeq" id="XP_024682718.1">
    <property type="nucleotide sequence ID" value="XM_024824885.1"/>
</dbReference>
<evidence type="ECO:0000313" key="5">
    <source>
        <dbReference type="Proteomes" id="UP000234474"/>
    </source>
</evidence>
<evidence type="ECO:0000313" key="4">
    <source>
        <dbReference type="EMBL" id="PKX94123.1"/>
    </source>
</evidence>
<dbReference type="AlphaFoldDB" id="A0A2I1C924"/>
<dbReference type="CDD" id="cd05259">
    <property type="entry name" value="PCBER_SDR_a"/>
    <property type="match status" value="1"/>
</dbReference>
<dbReference type="OrthoDB" id="9974981at2759"/>
<dbReference type="GO" id="GO:0016491">
    <property type="term" value="F:oxidoreductase activity"/>
    <property type="evidence" value="ECO:0007669"/>
    <property type="project" value="UniProtKB-KW"/>
</dbReference>
<dbReference type="GeneID" id="36532210"/>
<comment type="caution">
    <text evidence="4">The sequence shown here is derived from an EMBL/GenBank/DDBJ whole genome shotgun (WGS) entry which is preliminary data.</text>
</comment>
<dbReference type="STRING" id="1392255.A0A2I1C924"/>
<dbReference type="OMA" id="VEFLLNW"/>
<dbReference type="Proteomes" id="UP000234474">
    <property type="component" value="Unassembled WGS sequence"/>
</dbReference>
<dbReference type="PANTHER" id="PTHR47706:SF1">
    <property type="entry name" value="CIPA-LIKE, PUTATIVE (AFU_ORTHOLOGUE AFUA_1G12460)-RELATED"/>
    <property type="match status" value="1"/>
</dbReference>
<dbReference type="InterPro" id="IPR036291">
    <property type="entry name" value="NAD(P)-bd_dom_sf"/>
</dbReference>
<evidence type="ECO:0000256" key="2">
    <source>
        <dbReference type="ARBA" id="ARBA00023002"/>
    </source>
</evidence>
<reference evidence="5" key="1">
    <citation type="journal article" date="2018" name="Proc. Natl. Acad. Sci. U.S.A.">
        <title>Linking secondary metabolites to gene clusters through genome sequencing of six diverse Aspergillus species.</title>
        <authorList>
            <person name="Kaerboelling I."/>
            <person name="Vesth T.C."/>
            <person name="Frisvad J.C."/>
            <person name="Nybo J.L."/>
            <person name="Theobald S."/>
            <person name="Kuo A."/>
            <person name="Bowyer P."/>
            <person name="Matsuda Y."/>
            <person name="Mondo S."/>
            <person name="Lyhne E.K."/>
            <person name="Kogle M.E."/>
            <person name="Clum A."/>
            <person name="Lipzen A."/>
            <person name="Salamov A."/>
            <person name="Ngan C.Y."/>
            <person name="Daum C."/>
            <person name="Chiniquy J."/>
            <person name="Barry K."/>
            <person name="LaButti K."/>
            <person name="Haridas S."/>
            <person name="Simmons B.A."/>
            <person name="Magnuson J.K."/>
            <person name="Mortensen U.H."/>
            <person name="Larsen T.O."/>
            <person name="Grigoriev I.V."/>
            <person name="Baker S.E."/>
            <person name="Andersen M.R."/>
        </authorList>
    </citation>
    <scope>NUCLEOTIDE SEQUENCE [LARGE SCALE GENOMIC DNA]</scope>
    <source>
        <strain evidence="5">IBT 16806</strain>
    </source>
</reference>
<evidence type="ECO:0000256" key="1">
    <source>
        <dbReference type="ARBA" id="ARBA00022857"/>
    </source>
</evidence>
<organism evidence="4 5">
    <name type="scientific">Aspergillus novofumigatus (strain IBT 16806)</name>
    <dbReference type="NCBI Taxonomy" id="1392255"/>
    <lineage>
        <taxon>Eukaryota</taxon>
        <taxon>Fungi</taxon>
        <taxon>Dikarya</taxon>
        <taxon>Ascomycota</taxon>
        <taxon>Pezizomycotina</taxon>
        <taxon>Eurotiomycetes</taxon>
        <taxon>Eurotiomycetidae</taxon>
        <taxon>Eurotiales</taxon>
        <taxon>Aspergillaceae</taxon>
        <taxon>Aspergillus</taxon>
        <taxon>Aspergillus subgen. Fumigati</taxon>
    </lineage>
</organism>
<dbReference type="Gene3D" id="3.90.25.10">
    <property type="entry name" value="UDP-galactose 4-epimerase, domain 1"/>
    <property type="match status" value="1"/>
</dbReference>
<dbReference type="SUPFAM" id="SSF51735">
    <property type="entry name" value="NAD(P)-binding Rossmann-fold domains"/>
    <property type="match status" value="1"/>
</dbReference>
<protein>
    <submittedName>
        <fullName evidence="4">NmrA-like family protein</fullName>
    </submittedName>
</protein>
<gene>
    <name evidence="4" type="ORF">P174DRAFT_420682</name>
</gene>
<dbReference type="InterPro" id="IPR008030">
    <property type="entry name" value="NmrA-like"/>
</dbReference>
<dbReference type="EMBL" id="MSZS01000004">
    <property type="protein sequence ID" value="PKX94123.1"/>
    <property type="molecule type" value="Genomic_DNA"/>
</dbReference>
<feature type="domain" description="NmrA-like" evidence="3">
    <location>
        <begin position="3"/>
        <end position="149"/>
    </location>
</feature>
<dbReference type="Gene3D" id="3.40.50.720">
    <property type="entry name" value="NAD(P)-binding Rossmann-like Domain"/>
    <property type="match status" value="1"/>
</dbReference>
<keyword evidence="1" id="KW-0521">NADP</keyword>
<evidence type="ECO:0000259" key="3">
    <source>
        <dbReference type="Pfam" id="PF05368"/>
    </source>
</evidence>
<dbReference type="PANTHER" id="PTHR47706">
    <property type="entry name" value="NMRA-LIKE FAMILY PROTEIN"/>
    <property type="match status" value="1"/>
</dbReference>
<name>A0A2I1C924_ASPN1</name>
<dbReference type="Pfam" id="PF05368">
    <property type="entry name" value="NmrA"/>
    <property type="match status" value="1"/>
</dbReference>
<dbReference type="VEuPathDB" id="FungiDB:P174DRAFT_420682"/>
<proteinExistence type="predicted"/>